<evidence type="ECO:0000313" key="6">
    <source>
        <dbReference type="EMBL" id="CAK4032810.1"/>
    </source>
</evidence>
<keyword evidence="2" id="KW-0058">Aromatic hydrocarbons catabolism</keyword>
<keyword evidence="3" id="KW-0378">Hydrolase</keyword>
<dbReference type="PANTHER" id="PTHR21661:SF35">
    <property type="entry name" value="EPOXIDE HYDROLASE"/>
    <property type="match status" value="1"/>
</dbReference>
<dbReference type="GO" id="GO:0097176">
    <property type="term" value="P:epoxide metabolic process"/>
    <property type="evidence" value="ECO:0007669"/>
    <property type="project" value="TreeGrafter"/>
</dbReference>
<dbReference type="InterPro" id="IPR000639">
    <property type="entry name" value="Epox_hydrolase-like"/>
</dbReference>
<evidence type="ECO:0000259" key="5">
    <source>
        <dbReference type="Pfam" id="PF06441"/>
    </source>
</evidence>
<feature type="active site" description="Proton donor" evidence="4">
    <location>
        <position position="308"/>
    </location>
</feature>
<reference evidence="6" key="1">
    <citation type="submission" date="2023-11" db="EMBL/GenBank/DDBJ databases">
        <authorList>
            <person name="Alioto T."/>
            <person name="Alioto T."/>
            <person name="Gomez Garrido J."/>
        </authorList>
    </citation>
    <scope>NUCLEOTIDE SEQUENCE</scope>
</reference>
<feature type="active site" description="Proton acceptor" evidence="4">
    <location>
        <position position="367"/>
    </location>
</feature>
<dbReference type="GO" id="GO:0004301">
    <property type="term" value="F:epoxide hydrolase activity"/>
    <property type="evidence" value="ECO:0007669"/>
    <property type="project" value="TreeGrafter"/>
</dbReference>
<comment type="similarity">
    <text evidence="1">Belongs to the peptidase S33 family.</text>
</comment>
<dbReference type="PIRSF" id="PIRSF001112">
    <property type="entry name" value="Epoxide_hydrolase"/>
    <property type="match status" value="1"/>
</dbReference>
<evidence type="ECO:0000313" key="7">
    <source>
        <dbReference type="Proteomes" id="UP001296104"/>
    </source>
</evidence>
<feature type="domain" description="Epoxide hydrolase N-terminal" evidence="5">
    <location>
        <begin position="2"/>
        <end position="111"/>
    </location>
</feature>
<accession>A0AAI8Z5G9</accession>
<dbReference type="PRINTS" id="PR00412">
    <property type="entry name" value="EPOXHYDRLASE"/>
</dbReference>
<dbReference type="Proteomes" id="UP001296104">
    <property type="component" value="Unassembled WGS sequence"/>
</dbReference>
<keyword evidence="7" id="KW-1185">Reference proteome</keyword>
<evidence type="ECO:0000256" key="4">
    <source>
        <dbReference type="PIRSR" id="PIRSR001112-1"/>
    </source>
</evidence>
<dbReference type="Gene3D" id="3.40.50.1820">
    <property type="entry name" value="alpha/beta hydrolase"/>
    <property type="match status" value="1"/>
</dbReference>
<protein>
    <submittedName>
        <fullName evidence="6">Alpha beta-hydrolase</fullName>
    </submittedName>
</protein>
<sequence>MSSYRVHVPEEKLVTLKIKLAQAEFPDELDGAAWDYGAPLAQVKRLAKRWQRDFDWRAQEARLNELPNFRAPVNVEGFGQLNIHYLHQPCENSDAIPLLFVHGWPGSYLEVQKMLPLLRQSNQGVSFHVVAPSLPNFAWSDSPKKTGFGLAQYAEVCDQLMQSLGYSHYVTQGGDWGFYITRAIGLRYPQRCLASHINMIRASQPTFTKHPLLALQHALTPYSEADRKGFERSQWFANEGSGYRVLQGTKPQTLGYALHDSPIALLAWIYEKLHDWTDGYPWTDDEILTWVSIYYFSTAGPAASVRIYYEAIHVKPGGISRERTQEWIPKVKLGLCHSPRELTVVPSTFARTLGPVVYEDRTSRGGHFAAWEMPQEVVKDLRAMFGKNGKCYRITGPQSKL</sequence>
<dbReference type="InterPro" id="IPR029058">
    <property type="entry name" value="AB_hydrolase_fold"/>
</dbReference>
<organism evidence="6 7">
    <name type="scientific">Lecanosticta acicola</name>
    <dbReference type="NCBI Taxonomy" id="111012"/>
    <lineage>
        <taxon>Eukaryota</taxon>
        <taxon>Fungi</taxon>
        <taxon>Dikarya</taxon>
        <taxon>Ascomycota</taxon>
        <taxon>Pezizomycotina</taxon>
        <taxon>Dothideomycetes</taxon>
        <taxon>Dothideomycetidae</taxon>
        <taxon>Mycosphaerellales</taxon>
        <taxon>Mycosphaerellaceae</taxon>
        <taxon>Lecanosticta</taxon>
    </lineage>
</organism>
<name>A0AAI8Z5G9_9PEZI</name>
<evidence type="ECO:0000256" key="3">
    <source>
        <dbReference type="ARBA" id="ARBA00022801"/>
    </source>
</evidence>
<gene>
    <name evidence="6" type="ORF">LECACI_7A007968</name>
</gene>
<evidence type="ECO:0000256" key="1">
    <source>
        <dbReference type="ARBA" id="ARBA00010088"/>
    </source>
</evidence>
<dbReference type="InterPro" id="IPR016292">
    <property type="entry name" value="Epoxide_hydrolase"/>
</dbReference>
<proteinExistence type="inferred from homology"/>
<dbReference type="SUPFAM" id="SSF53474">
    <property type="entry name" value="alpha/beta-Hydrolases"/>
    <property type="match status" value="1"/>
</dbReference>
<comment type="caution">
    <text evidence="6">The sequence shown here is derived from an EMBL/GenBank/DDBJ whole genome shotgun (WGS) entry which is preliminary data.</text>
</comment>
<dbReference type="InterPro" id="IPR010497">
    <property type="entry name" value="Epoxide_hydro_N"/>
</dbReference>
<dbReference type="PANTHER" id="PTHR21661">
    <property type="entry name" value="EPOXIDE HYDROLASE 1-RELATED"/>
    <property type="match status" value="1"/>
</dbReference>
<feature type="active site" description="Nucleophile" evidence="4">
    <location>
        <position position="175"/>
    </location>
</feature>
<dbReference type="AlphaFoldDB" id="A0AAI8Z5G9"/>
<dbReference type="Pfam" id="PF06441">
    <property type="entry name" value="EHN"/>
    <property type="match status" value="1"/>
</dbReference>
<dbReference type="EMBL" id="CAVMBE010000071">
    <property type="protein sequence ID" value="CAK4032810.1"/>
    <property type="molecule type" value="Genomic_DNA"/>
</dbReference>
<evidence type="ECO:0000256" key="2">
    <source>
        <dbReference type="ARBA" id="ARBA00022797"/>
    </source>
</evidence>